<dbReference type="Pfam" id="PF04434">
    <property type="entry name" value="SWIM"/>
    <property type="match status" value="1"/>
</dbReference>
<dbReference type="PROSITE" id="PS50966">
    <property type="entry name" value="ZF_SWIM"/>
    <property type="match status" value="1"/>
</dbReference>
<protein>
    <recommendedName>
        <fullName evidence="5">SWIM-type domain-containing protein</fullName>
    </recommendedName>
</protein>
<reference evidence="6" key="2">
    <citation type="submission" date="2022-03" db="EMBL/GenBank/DDBJ databases">
        <title>Draft title - Genomic analysis of global carrot germplasm unveils the trajectory of domestication and the origin of high carotenoid orange carrot.</title>
        <authorList>
            <person name="Iorizzo M."/>
            <person name="Ellison S."/>
            <person name="Senalik D."/>
            <person name="Macko-Podgorni A."/>
            <person name="Grzebelus D."/>
            <person name="Bostan H."/>
            <person name="Rolling W."/>
            <person name="Curaba J."/>
            <person name="Simon P."/>
        </authorList>
    </citation>
    <scope>NUCLEOTIDE SEQUENCE</scope>
    <source>
        <tissue evidence="6">Leaf</tissue>
    </source>
</reference>
<name>A0AAF0WSH3_DAUCS</name>
<dbReference type="InterPro" id="IPR007527">
    <property type="entry name" value="Znf_SWIM"/>
</dbReference>
<feature type="domain" description="SWIM-type" evidence="5">
    <location>
        <begin position="37"/>
        <end position="69"/>
    </location>
</feature>
<dbReference type="Proteomes" id="UP000077755">
    <property type="component" value="Chromosome 4"/>
</dbReference>
<dbReference type="EMBL" id="CP093346">
    <property type="protein sequence ID" value="WOG95302.1"/>
    <property type="molecule type" value="Genomic_DNA"/>
</dbReference>
<dbReference type="AlphaFoldDB" id="A0AAF0WSH3"/>
<dbReference type="InterPro" id="IPR006564">
    <property type="entry name" value="Znf_PMZ"/>
</dbReference>
<gene>
    <name evidence="6" type="ORF">DCAR_0414614</name>
</gene>
<evidence type="ECO:0000259" key="5">
    <source>
        <dbReference type="PROSITE" id="PS50966"/>
    </source>
</evidence>
<keyword evidence="3" id="KW-0862">Zinc</keyword>
<evidence type="ECO:0000256" key="2">
    <source>
        <dbReference type="ARBA" id="ARBA00022771"/>
    </source>
</evidence>
<proteinExistence type="predicted"/>
<organism evidence="6 7">
    <name type="scientific">Daucus carota subsp. sativus</name>
    <name type="common">Carrot</name>
    <dbReference type="NCBI Taxonomy" id="79200"/>
    <lineage>
        <taxon>Eukaryota</taxon>
        <taxon>Viridiplantae</taxon>
        <taxon>Streptophyta</taxon>
        <taxon>Embryophyta</taxon>
        <taxon>Tracheophyta</taxon>
        <taxon>Spermatophyta</taxon>
        <taxon>Magnoliopsida</taxon>
        <taxon>eudicotyledons</taxon>
        <taxon>Gunneridae</taxon>
        <taxon>Pentapetalae</taxon>
        <taxon>asterids</taxon>
        <taxon>campanulids</taxon>
        <taxon>Apiales</taxon>
        <taxon>Apiaceae</taxon>
        <taxon>Apioideae</taxon>
        <taxon>Scandiceae</taxon>
        <taxon>Daucinae</taxon>
        <taxon>Daucus</taxon>
        <taxon>Daucus sect. Daucus</taxon>
    </lineage>
</organism>
<reference evidence="6" key="1">
    <citation type="journal article" date="2016" name="Nat. Genet.">
        <title>A high-quality carrot genome assembly provides new insights into carotenoid accumulation and asterid genome evolution.</title>
        <authorList>
            <person name="Iorizzo M."/>
            <person name="Ellison S."/>
            <person name="Senalik D."/>
            <person name="Zeng P."/>
            <person name="Satapoomin P."/>
            <person name="Huang J."/>
            <person name="Bowman M."/>
            <person name="Iovene M."/>
            <person name="Sanseverino W."/>
            <person name="Cavagnaro P."/>
            <person name="Yildiz M."/>
            <person name="Macko-Podgorni A."/>
            <person name="Moranska E."/>
            <person name="Grzebelus E."/>
            <person name="Grzebelus D."/>
            <person name="Ashrafi H."/>
            <person name="Zheng Z."/>
            <person name="Cheng S."/>
            <person name="Spooner D."/>
            <person name="Van Deynze A."/>
            <person name="Simon P."/>
        </authorList>
    </citation>
    <scope>NUCLEOTIDE SEQUENCE</scope>
    <source>
        <tissue evidence="6">Leaf</tissue>
    </source>
</reference>
<dbReference type="PANTHER" id="PTHR31973:SF113">
    <property type="entry name" value="PROTEIN FAR1-RELATED SEQUENCE 5-LIKE"/>
    <property type="match status" value="1"/>
</dbReference>
<evidence type="ECO:0000256" key="1">
    <source>
        <dbReference type="ARBA" id="ARBA00022723"/>
    </source>
</evidence>
<evidence type="ECO:0000313" key="6">
    <source>
        <dbReference type="EMBL" id="WOG95302.1"/>
    </source>
</evidence>
<evidence type="ECO:0000313" key="7">
    <source>
        <dbReference type="Proteomes" id="UP000077755"/>
    </source>
</evidence>
<dbReference type="GO" id="GO:0008270">
    <property type="term" value="F:zinc ion binding"/>
    <property type="evidence" value="ECO:0007669"/>
    <property type="project" value="UniProtKB-KW"/>
</dbReference>
<sequence length="138" mass="16163">MAPQGHSLKLQSGFRNTLKVHRANDILFEFQNGYRKAIVDIGVRTCTCNRFQLDQLTCAHEIAVLQKANHDPYDYCSPYFTKEAMIHAYEETVFPVGHEDTWEVPENIKSMTLYPSQVRVRVRRPKKRCKTFWEINAK</sequence>
<keyword evidence="1" id="KW-0479">Metal-binding</keyword>
<dbReference type="PANTHER" id="PTHR31973">
    <property type="entry name" value="POLYPROTEIN, PUTATIVE-RELATED"/>
    <property type="match status" value="1"/>
</dbReference>
<keyword evidence="2 4" id="KW-0863">Zinc-finger</keyword>
<evidence type="ECO:0000256" key="3">
    <source>
        <dbReference type="ARBA" id="ARBA00022833"/>
    </source>
</evidence>
<evidence type="ECO:0000256" key="4">
    <source>
        <dbReference type="PROSITE-ProRule" id="PRU00325"/>
    </source>
</evidence>
<keyword evidence="7" id="KW-1185">Reference proteome</keyword>
<accession>A0AAF0WSH3</accession>
<dbReference type="SMART" id="SM00575">
    <property type="entry name" value="ZnF_PMZ"/>
    <property type="match status" value="1"/>
</dbReference>
<dbReference type="KEGG" id="dcr:108203468"/>